<keyword evidence="4" id="KW-0805">Transcription regulation</keyword>
<feature type="non-terminal residue" evidence="10">
    <location>
        <position position="852"/>
    </location>
</feature>
<sequence>LNVRDALVYLEDVKKQFADQPDVYNRFLDIMKEFKSHAIDTPGVIDRVLELFGSNMSLIIGFNTFLPPGYEIGPDPIGVRVTTPQYTRPQGQQGQQSAMPIASGARPHAGPAEFNHAITFVNKIKNRFASQPDIYKQFLEILQQYQRENKPLKDVYAHVQVLFREAEDLLVEFKQFLPDPSANAAATTAPAGGVGAVRSNAGTQKRQKQQTSIMAGGSMSEGKTSASADELVFFERVKRHLTNKQTYVEFIKILNLFSQEILDRKQVVERVEPFLSNRADLFDWFKMFVGYDGKQEVVINEAPPREKIDLSRCKAASTSYRVLPLADQKLPCSGREDMCYEVVNDKYVSHPTWASEDQEFIAHRKNQFEEAMHRCEEERYEYDLYIEANLHTIALLEPIARRIEMMTAEERAAFRLPDGMGGQSRTIYKRIMRKVYEDRASDIIEQLQVNPTNTVPVVLARLKQKDEEWRKAQRESNKIWREVEIRNYYKSLDHQGINFKGNDKRTLSHKTLLEKVEAIYKEQMAARRPGDPRPAYQFSFDIQDNDLIQDVASLLMTCMDRQTAMSSADREHVEDFILGFLKDFFGLRKVESDRLHRMTLQRSAHNGRSGSAASDADRDDALSVVSHDSDADSSSSLPGRRTRGREQSLRRDVLLRRGAQRADGNDGDDTSPEESEAKAEDGDSSAMARNHGRSMSSPSSAAASVQDESADNEPSAAFSSTVGRTLVCFGNNAFYIFFRLYQTLYHRLQTLKKTAGMEGFGRKVNPVAEGMAIQHRLASVLLTCRSIKTVALNDYDLANDNYYRIELDLIARLLMQDMDKNTFEDSTRYLFGTKGYIMFTVNHLAQSILRQV</sequence>
<evidence type="ECO:0000256" key="8">
    <source>
        <dbReference type="SAM" id="MobiDB-lite"/>
    </source>
</evidence>
<dbReference type="InterPro" id="IPR003822">
    <property type="entry name" value="PAH"/>
</dbReference>
<dbReference type="FunFam" id="1.20.1160.11:FF:000003">
    <property type="entry name" value="Paired amphipathic helix SIN3-like protein"/>
    <property type="match status" value="1"/>
</dbReference>
<evidence type="ECO:0000256" key="7">
    <source>
        <dbReference type="PROSITE-ProRule" id="PRU00810"/>
    </source>
</evidence>
<keyword evidence="6 7" id="KW-0539">Nucleus</keyword>
<dbReference type="InterPro" id="IPR039774">
    <property type="entry name" value="Sin3-like"/>
</dbReference>
<feature type="compositionally biased region" description="Basic and acidic residues" evidence="8">
    <location>
        <begin position="644"/>
        <end position="655"/>
    </location>
</feature>
<dbReference type="AlphaFoldDB" id="A0A4P9XW41"/>
<dbReference type="OrthoDB" id="10265969at2759"/>
<feature type="compositionally biased region" description="Polar residues" evidence="8">
    <location>
        <begin position="200"/>
        <end position="213"/>
    </location>
</feature>
<evidence type="ECO:0000259" key="9">
    <source>
        <dbReference type="SMART" id="SM00761"/>
    </source>
</evidence>
<dbReference type="FunFam" id="1.20.1160.11:FF:000001">
    <property type="entry name" value="Paired amphipathic helix protein Sin3"/>
    <property type="match status" value="1"/>
</dbReference>
<evidence type="ECO:0000313" key="10">
    <source>
        <dbReference type="EMBL" id="RKP09630.1"/>
    </source>
</evidence>
<dbReference type="InterPro" id="IPR036600">
    <property type="entry name" value="PAH_sf"/>
</dbReference>
<reference evidence="11" key="1">
    <citation type="journal article" date="2018" name="Nat. Microbiol.">
        <title>Leveraging single-cell genomics to expand the fungal tree of life.</title>
        <authorList>
            <person name="Ahrendt S.R."/>
            <person name="Quandt C.A."/>
            <person name="Ciobanu D."/>
            <person name="Clum A."/>
            <person name="Salamov A."/>
            <person name="Andreopoulos B."/>
            <person name="Cheng J.F."/>
            <person name="Woyke T."/>
            <person name="Pelin A."/>
            <person name="Henrissat B."/>
            <person name="Reynolds N.K."/>
            <person name="Benny G.L."/>
            <person name="Smith M.E."/>
            <person name="James T.Y."/>
            <person name="Grigoriev I.V."/>
        </authorList>
    </citation>
    <scope>NUCLEOTIDE SEQUENCE [LARGE SCALE GENOMIC DNA]</scope>
    <source>
        <strain evidence="11">RSA 1356</strain>
    </source>
</reference>
<dbReference type="GO" id="GO:0010628">
    <property type="term" value="P:positive regulation of gene expression"/>
    <property type="evidence" value="ECO:0007669"/>
    <property type="project" value="UniProtKB-ARBA"/>
</dbReference>
<feature type="region of interest" description="Disordered" evidence="8">
    <location>
        <begin position="601"/>
        <end position="708"/>
    </location>
</feature>
<organism evidence="10 11">
    <name type="scientific">Thamnocephalis sphaerospora</name>
    <dbReference type="NCBI Taxonomy" id="78915"/>
    <lineage>
        <taxon>Eukaryota</taxon>
        <taxon>Fungi</taxon>
        <taxon>Fungi incertae sedis</taxon>
        <taxon>Zoopagomycota</taxon>
        <taxon>Zoopagomycotina</taxon>
        <taxon>Zoopagomycetes</taxon>
        <taxon>Zoopagales</taxon>
        <taxon>Sigmoideomycetaceae</taxon>
        <taxon>Thamnocephalis</taxon>
    </lineage>
</organism>
<proteinExistence type="predicted"/>
<evidence type="ECO:0000256" key="4">
    <source>
        <dbReference type="ARBA" id="ARBA00023015"/>
    </source>
</evidence>
<keyword evidence="2" id="KW-0678">Repressor</keyword>
<dbReference type="Pfam" id="PF08295">
    <property type="entry name" value="Sin3_corepress"/>
    <property type="match status" value="1"/>
</dbReference>
<dbReference type="GO" id="GO:0033698">
    <property type="term" value="C:Rpd3L complex"/>
    <property type="evidence" value="ECO:0007669"/>
    <property type="project" value="UniProtKB-ARBA"/>
</dbReference>
<evidence type="ECO:0000313" key="11">
    <source>
        <dbReference type="Proteomes" id="UP000271241"/>
    </source>
</evidence>
<dbReference type="EMBL" id="KZ992499">
    <property type="protein sequence ID" value="RKP09630.1"/>
    <property type="molecule type" value="Genomic_DNA"/>
</dbReference>
<feature type="region of interest" description="Disordered" evidence="8">
    <location>
        <begin position="187"/>
        <end position="221"/>
    </location>
</feature>
<dbReference type="STRING" id="78915.A0A4P9XW41"/>
<dbReference type="PROSITE" id="PS51477">
    <property type="entry name" value="PAH"/>
    <property type="match status" value="3"/>
</dbReference>
<dbReference type="SUPFAM" id="SSF47762">
    <property type="entry name" value="PAH2 domain"/>
    <property type="match status" value="3"/>
</dbReference>
<dbReference type="SMART" id="SM00761">
    <property type="entry name" value="HDAC_interact"/>
    <property type="match status" value="1"/>
</dbReference>
<evidence type="ECO:0000256" key="6">
    <source>
        <dbReference type="ARBA" id="ARBA00023242"/>
    </source>
</evidence>
<comment type="subcellular location">
    <subcellularLocation>
        <location evidence="1 7">Nucleus</location>
    </subcellularLocation>
</comment>
<gene>
    <name evidence="10" type="ORF">THASP1DRAFT_11347</name>
</gene>
<dbReference type="GO" id="GO:0003714">
    <property type="term" value="F:transcription corepressor activity"/>
    <property type="evidence" value="ECO:0007669"/>
    <property type="project" value="InterPro"/>
</dbReference>
<accession>A0A4P9XW41</accession>
<keyword evidence="3" id="KW-0677">Repeat</keyword>
<protein>
    <submittedName>
        <fullName evidence="10">Sin3 family co-repressor-domain-containing protein</fullName>
    </submittedName>
</protein>
<feature type="compositionally biased region" description="Low complexity" evidence="8">
    <location>
        <begin position="694"/>
        <end position="704"/>
    </location>
</feature>
<evidence type="ECO:0000256" key="1">
    <source>
        <dbReference type="ARBA" id="ARBA00004123"/>
    </source>
</evidence>
<name>A0A4P9XW41_9FUNG</name>
<dbReference type="Proteomes" id="UP000271241">
    <property type="component" value="Unassembled WGS sequence"/>
</dbReference>
<evidence type="ECO:0000256" key="5">
    <source>
        <dbReference type="ARBA" id="ARBA00023163"/>
    </source>
</evidence>
<dbReference type="GO" id="GO:0000122">
    <property type="term" value="P:negative regulation of transcription by RNA polymerase II"/>
    <property type="evidence" value="ECO:0007669"/>
    <property type="project" value="TreeGrafter"/>
</dbReference>
<dbReference type="PANTHER" id="PTHR12346:SF0">
    <property type="entry name" value="SIN3A, ISOFORM G"/>
    <property type="match status" value="1"/>
</dbReference>
<feature type="domain" description="Histone deacetylase interacting" evidence="9">
    <location>
        <begin position="312"/>
        <end position="413"/>
    </location>
</feature>
<evidence type="ECO:0000256" key="2">
    <source>
        <dbReference type="ARBA" id="ARBA00022491"/>
    </source>
</evidence>
<dbReference type="InterPro" id="IPR013194">
    <property type="entry name" value="HDAC_interact_dom"/>
</dbReference>
<keyword evidence="11" id="KW-1185">Reference proteome</keyword>
<dbReference type="PANTHER" id="PTHR12346">
    <property type="entry name" value="SIN3B-RELATED"/>
    <property type="match status" value="1"/>
</dbReference>
<feature type="compositionally biased region" description="Acidic residues" evidence="8">
    <location>
        <begin position="665"/>
        <end position="674"/>
    </location>
</feature>
<dbReference type="Gene3D" id="1.20.1160.11">
    <property type="entry name" value="Paired amphipathic helix"/>
    <property type="match status" value="3"/>
</dbReference>
<dbReference type="FunFam" id="1.20.1160.11:FF:000002">
    <property type="entry name" value="Paired amphipathic helix protein SIN3"/>
    <property type="match status" value="1"/>
</dbReference>
<dbReference type="Pfam" id="PF16879">
    <property type="entry name" value="Sin3a_C"/>
    <property type="match status" value="1"/>
</dbReference>
<feature type="compositionally biased region" description="Low complexity" evidence="8">
    <location>
        <begin position="622"/>
        <end position="637"/>
    </location>
</feature>
<dbReference type="Pfam" id="PF02671">
    <property type="entry name" value="PAH"/>
    <property type="match status" value="3"/>
</dbReference>
<evidence type="ECO:0000256" key="3">
    <source>
        <dbReference type="ARBA" id="ARBA00022737"/>
    </source>
</evidence>
<dbReference type="InterPro" id="IPR031693">
    <property type="entry name" value="Sin3_C"/>
</dbReference>
<feature type="non-terminal residue" evidence="10">
    <location>
        <position position="1"/>
    </location>
</feature>
<keyword evidence="5" id="KW-0804">Transcription</keyword>